<reference evidence="7 8" key="1">
    <citation type="submission" date="2019-01" db="EMBL/GenBank/DDBJ databases">
        <authorList>
            <person name="Sayadi A."/>
        </authorList>
    </citation>
    <scope>NUCLEOTIDE SEQUENCE [LARGE SCALE GENOMIC DNA]</scope>
</reference>
<feature type="domain" description="Ig-like" evidence="6">
    <location>
        <begin position="187"/>
        <end position="270"/>
    </location>
</feature>
<dbReference type="PANTHER" id="PTHR12231:SF253">
    <property type="entry name" value="DPR-INTERACTING PROTEIN ETA, ISOFORM B-RELATED"/>
    <property type="match status" value="1"/>
</dbReference>
<dbReference type="CDD" id="cd00096">
    <property type="entry name" value="Ig"/>
    <property type="match status" value="2"/>
</dbReference>
<dbReference type="InterPro" id="IPR013098">
    <property type="entry name" value="Ig_I-set"/>
</dbReference>
<keyword evidence="1 5" id="KW-0732">Signal</keyword>
<name>A0A653DEM1_CALMS</name>
<dbReference type="InterPro" id="IPR007110">
    <property type="entry name" value="Ig-like_dom"/>
</dbReference>
<feature type="signal peptide" evidence="5">
    <location>
        <begin position="1"/>
        <end position="21"/>
    </location>
</feature>
<evidence type="ECO:0000256" key="1">
    <source>
        <dbReference type="ARBA" id="ARBA00022729"/>
    </source>
</evidence>
<proteinExistence type="predicted"/>
<dbReference type="SUPFAM" id="SSF48726">
    <property type="entry name" value="Immunoglobulin"/>
    <property type="match status" value="2"/>
</dbReference>
<keyword evidence="2" id="KW-0677">Repeat</keyword>
<dbReference type="InterPro" id="IPR051170">
    <property type="entry name" value="Neural/epithelial_adhesion"/>
</dbReference>
<keyword evidence="3" id="KW-1015">Disulfide bond</keyword>
<evidence type="ECO:0000256" key="3">
    <source>
        <dbReference type="ARBA" id="ARBA00023157"/>
    </source>
</evidence>
<dbReference type="InterPro" id="IPR013783">
    <property type="entry name" value="Ig-like_fold"/>
</dbReference>
<dbReference type="OrthoDB" id="6138780at2759"/>
<dbReference type="Pfam" id="PF13927">
    <property type="entry name" value="Ig_3"/>
    <property type="match status" value="1"/>
</dbReference>
<dbReference type="PROSITE" id="PS50835">
    <property type="entry name" value="IG_LIKE"/>
    <property type="match status" value="2"/>
</dbReference>
<dbReference type="Gene3D" id="2.60.40.10">
    <property type="entry name" value="Immunoglobulins"/>
    <property type="match status" value="2"/>
</dbReference>
<organism evidence="7 8">
    <name type="scientific">Callosobruchus maculatus</name>
    <name type="common">Southern cowpea weevil</name>
    <name type="synonym">Pulse bruchid</name>
    <dbReference type="NCBI Taxonomy" id="64391"/>
    <lineage>
        <taxon>Eukaryota</taxon>
        <taxon>Metazoa</taxon>
        <taxon>Ecdysozoa</taxon>
        <taxon>Arthropoda</taxon>
        <taxon>Hexapoda</taxon>
        <taxon>Insecta</taxon>
        <taxon>Pterygota</taxon>
        <taxon>Neoptera</taxon>
        <taxon>Endopterygota</taxon>
        <taxon>Coleoptera</taxon>
        <taxon>Polyphaga</taxon>
        <taxon>Cucujiformia</taxon>
        <taxon>Chrysomeloidea</taxon>
        <taxon>Chrysomelidae</taxon>
        <taxon>Bruchinae</taxon>
        <taxon>Bruchini</taxon>
        <taxon>Callosobruchus</taxon>
    </lineage>
</organism>
<feature type="non-terminal residue" evidence="7">
    <location>
        <position position="1"/>
    </location>
</feature>
<dbReference type="InterPro" id="IPR003599">
    <property type="entry name" value="Ig_sub"/>
</dbReference>
<dbReference type="Proteomes" id="UP000410492">
    <property type="component" value="Unassembled WGS sequence"/>
</dbReference>
<dbReference type="SMART" id="SM00408">
    <property type="entry name" value="IGc2"/>
    <property type="match status" value="2"/>
</dbReference>
<dbReference type="SMART" id="SM00409">
    <property type="entry name" value="IG"/>
    <property type="match status" value="2"/>
</dbReference>
<dbReference type="InterPro" id="IPR003598">
    <property type="entry name" value="Ig_sub2"/>
</dbReference>
<dbReference type="InterPro" id="IPR036179">
    <property type="entry name" value="Ig-like_dom_sf"/>
</dbReference>
<dbReference type="EMBL" id="CAACVG010011710">
    <property type="protein sequence ID" value="VEN58655.1"/>
    <property type="molecule type" value="Genomic_DNA"/>
</dbReference>
<dbReference type="PANTHER" id="PTHR12231">
    <property type="entry name" value="CTX-RELATED TYPE I TRANSMEMBRANE PROTEIN"/>
    <property type="match status" value="1"/>
</dbReference>
<dbReference type="GO" id="GO:0043005">
    <property type="term" value="C:neuron projection"/>
    <property type="evidence" value="ECO:0007669"/>
    <property type="project" value="TreeGrafter"/>
</dbReference>
<gene>
    <name evidence="7" type="ORF">CALMAC_LOCUS16961</name>
</gene>
<dbReference type="AlphaFoldDB" id="A0A653DEM1"/>
<dbReference type="Pfam" id="PF07679">
    <property type="entry name" value="I-set"/>
    <property type="match status" value="1"/>
</dbReference>
<evidence type="ECO:0000256" key="4">
    <source>
        <dbReference type="ARBA" id="ARBA00023319"/>
    </source>
</evidence>
<evidence type="ECO:0000256" key="2">
    <source>
        <dbReference type="ARBA" id="ARBA00022737"/>
    </source>
</evidence>
<evidence type="ECO:0000259" key="6">
    <source>
        <dbReference type="PROSITE" id="PS50835"/>
    </source>
</evidence>
<keyword evidence="8" id="KW-1185">Reference proteome</keyword>
<feature type="chain" id="PRO_5024862155" description="Ig-like domain-containing protein" evidence="5">
    <location>
        <begin position="22"/>
        <end position="281"/>
    </location>
</feature>
<feature type="domain" description="Ig-like" evidence="6">
    <location>
        <begin position="69"/>
        <end position="163"/>
    </location>
</feature>
<protein>
    <recommendedName>
        <fullName evidence="6">Ig-like domain-containing protein</fullName>
    </recommendedName>
</protein>
<accession>A0A653DEM1</accession>
<evidence type="ECO:0000256" key="5">
    <source>
        <dbReference type="SAM" id="SignalP"/>
    </source>
</evidence>
<keyword evidence="4" id="KW-0393">Immunoglobulin domain</keyword>
<evidence type="ECO:0000313" key="8">
    <source>
        <dbReference type="Proteomes" id="UP000410492"/>
    </source>
</evidence>
<evidence type="ECO:0000313" key="7">
    <source>
        <dbReference type="EMBL" id="VEN58655.1"/>
    </source>
</evidence>
<sequence>SSVIFRLQFVVSASVVLVALAASVQCRHLADDLDNEVSQTAEGNMGSPVGMVGGQGGHPGGEWVKISQPPVSVITRKVGQHVELRCDAMGSPPPTIQWFKRNQRITENESFEENNLITGSPGLAKVSSRLVINYLLPRHQDIYRCVAESGGKMASAASKLIITNKEGREMNLTQLINAKILGAHHLPRVTFWASTYMDVIGNDVILPCKFVGNPKPSVVWIDPYSKVIESDGEKYSVSQDGELKIRAISWSDMGPYTCAVENSAGEDSVETFLYPMQESTK</sequence>